<dbReference type="EMBL" id="NSJV01000560">
    <property type="protein sequence ID" value="PAU45462.1"/>
    <property type="molecule type" value="Genomic_DNA"/>
</dbReference>
<evidence type="ECO:0000256" key="1">
    <source>
        <dbReference type="ARBA" id="ARBA00022491"/>
    </source>
</evidence>
<dbReference type="AlphaFoldDB" id="A0A2A2D2C1"/>
<accession>A0A2A2D2C1</accession>
<dbReference type="InterPro" id="IPR036271">
    <property type="entry name" value="Tet_transcr_reg_TetR-rel_C_sf"/>
</dbReference>
<dbReference type="Pfam" id="PF13977">
    <property type="entry name" value="TetR_C_6"/>
    <property type="match status" value="1"/>
</dbReference>
<comment type="caution">
    <text evidence="7">The sequence shown here is derived from an EMBL/GenBank/DDBJ whole genome shotgun (WGS) entry which is preliminary data.</text>
</comment>
<dbReference type="InterPro" id="IPR039538">
    <property type="entry name" value="BetI_C"/>
</dbReference>
<organism evidence="7 8">
    <name type="scientific">Streptomyces albireticuli</name>
    <dbReference type="NCBI Taxonomy" id="1940"/>
    <lineage>
        <taxon>Bacteria</taxon>
        <taxon>Bacillati</taxon>
        <taxon>Actinomycetota</taxon>
        <taxon>Actinomycetes</taxon>
        <taxon>Kitasatosporales</taxon>
        <taxon>Streptomycetaceae</taxon>
        <taxon>Streptomyces</taxon>
    </lineage>
</organism>
<dbReference type="InterPro" id="IPR001647">
    <property type="entry name" value="HTH_TetR"/>
</dbReference>
<dbReference type="RefSeq" id="WP_095583955.1">
    <property type="nucleotide sequence ID" value="NZ_JAJQQQ010000013.1"/>
</dbReference>
<reference evidence="7 8" key="1">
    <citation type="submission" date="2017-08" db="EMBL/GenBank/DDBJ databases">
        <title>Genome sequence of Streptomyces albireticuli NRRL B-1670.</title>
        <authorList>
            <person name="Graham D.E."/>
            <person name="Mahan K.M."/>
            <person name="Klingeman D.M."/>
            <person name="Hettich R.L."/>
            <person name="Parry R.J."/>
            <person name="Spain J.C."/>
        </authorList>
    </citation>
    <scope>NUCLEOTIDE SEQUENCE [LARGE SCALE GENOMIC DNA]</scope>
    <source>
        <strain evidence="7 8">NRRL B-1670</strain>
    </source>
</reference>
<proteinExistence type="predicted"/>
<dbReference type="PANTHER" id="PTHR30055">
    <property type="entry name" value="HTH-TYPE TRANSCRIPTIONAL REGULATOR RUTR"/>
    <property type="match status" value="1"/>
</dbReference>
<dbReference type="SUPFAM" id="SSF46689">
    <property type="entry name" value="Homeodomain-like"/>
    <property type="match status" value="1"/>
</dbReference>
<evidence type="ECO:0000313" key="7">
    <source>
        <dbReference type="EMBL" id="PAU45462.1"/>
    </source>
</evidence>
<dbReference type="Pfam" id="PF00440">
    <property type="entry name" value="TetR_N"/>
    <property type="match status" value="1"/>
</dbReference>
<keyword evidence="2" id="KW-0805">Transcription regulation</keyword>
<keyword evidence="8" id="KW-1185">Reference proteome</keyword>
<gene>
    <name evidence="7" type="ORF">CK936_29205</name>
</gene>
<evidence type="ECO:0000259" key="6">
    <source>
        <dbReference type="PROSITE" id="PS50977"/>
    </source>
</evidence>
<keyword evidence="1" id="KW-0678">Repressor</keyword>
<name>A0A2A2D2C1_9ACTN</name>
<protein>
    <submittedName>
        <fullName evidence="7">Transcriptional regulator</fullName>
    </submittedName>
</protein>
<feature type="DNA-binding region" description="H-T-H motif" evidence="5">
    <location>
        <begin position="31"/>
        <end position="50"/>
    </location>
</feature>
<evidence type="ECO:0000256" key="2">
    <source>
        <dbReference type="ARBA" id="ARBA00023015"/>
    </source>
</evidence>
<dbReference type="Proteomes" id="UP000218944">
    <property type="component" value="Unassembled WGS sequence"/>
</dbReference>
<sequence length="219" mass="24231">MPRQADHDQRRRQIAEAVWRLASRSGLEDVTLRQVAAEAGVSVRLVQYYFGNRDGLLLTSLEILNADAERRAKERVEAAEEAPTSRGTVRGVLLELLPLDEERRTRQLVYVAYFVRFLNDEKLGAVARDAPPELERLVAGLIAWGQERGEVPADLDPRPEAELLLAATDGLQTSVLLGQRTPEEAVALVDHQLNRLFVGVGYDRPGHPPGGRAGDVTAR</sequence>
<evidence type="ECO:0000256" key="3">
    <source>
        <dbReference type="ARBA" id="ARBA00023125"/>
    </source>
</evidence>
<dbReference type="InterPro" id="IPR009057">
    <property type="entry name" value="Homeodomain-like_sf"/>
</dbReference>
<feature type="domain" description="HTH tetR-type" evidence="6">
    <location>
        <begin position="8"/>
        <end position="68"/>
    </location>
</feature>
<dbReference type="Gene3D" id="1.10.357.10">
    <property type="entry name" value="Tetracycline Repressor, domain 2"/>
    <property type="match status" value="1"/>
</dbReference>
<dbReference type="InterPro" id="IPR050109">
    <property type="entry name" value="HTH-type_TetR-like_transc_reg"/>
</dbReference>
<dbReference type="PANTHER" id="PTHR30055:SF228">
    <property type="entry name" value="TRANSCRIPTIONAL REGULATOR-RELATED"/>
    <property type="match status" value="1"/>
</dbReference>
<evidence type="ECO:0000256" key="4">
    <source>
        <dbReference type="ARBA" id="ARBA00023163"/>
    </source>
</evidence>
<keyword evidence="4" id="KW-0804">Transcription</keyword>
<evidence type="ECO:0000313" key="8">
    <source>
        <dbReference type="Proteomes" id="UP000218944"/>
    </source>
</evidence>
<dbReference type="SUPFAM" id="SSF48498">
    <property type="entry name" value="Tetracyclin repressor-like, C-terminal domain"/>
    <property type="match status" value="1"/>
</dbReference>
<evidence type="ECO:0000256" key="5">
    <source>
        <dbReference type="PROSITE-ProRule" id="PRU00335"/>
    </source>
</evidence>
<dbReference type="GO" id="GO:0003700">
    <property type="term" value="F:DNA-binding transcription factor activity"/>
    <property type="evidence" value="ECO:0007669"/>
    <property type="project" value="TreeGrafter"/>
</dbReference>
<dbReference type="PROSITE" id="PS50977">
    <property type="entry name" value="HTH_TETR_2"/>
    <property type="match status" value="1"/>
</dbReference>
<dbReference type="GO" id="GO:0000976">
    <property type="term" value="F:transcription cis-regulatory region binding"/>
    <property type="evidence" value="ECO:0007669"/>
    <property type="project" value="TreeGrafter"/>
</dbReference>
<keyword evidence="3 5" id="KW-0238">DNA-binding</keyword>